<dbReference type="EMBL" id="CAMXCT030003467">
    <property type="protein sequence ID" value="CAL4791960.1"/>
    <property type="molecule type" value="Genomic_DNA"/>
</dbReference>
<reference evidence="2" key="1">
    <citation type="submission" date="2022-10" db="EMBL/GenBank/DDBJ databases">
        <authorList>
            <person name="Chen Y."/>
            <person name="Dougan E. K."/>
            <person name="Chan C."/>
            <person name="Rhodes N."/>
            <person name="Thang M."/>
        </authorList>
    </citation>
    <scope>NUCLEOTIDE SEQUENCE</scope>
</reference>
<name>A0A9P1D8N8_9DINO</name>
<organism evidence="2">
    <name type="scientific">Cladocopium goreaui</name>
    <dbReference type="NCBI Taxonomy" id="2562237"/>
    <lineage>
        <taxon>Eukaryota</taxon>
        <taxon>Sar</taxon>
        <taxon>Alveolata</taxon>
        <taxon>Dinophyceae</taxon>
        <taxon>Suessiales</taxon>
        <taxon>Symbiodiniaceae</taxon>
        <taxon>Cladocopium</taxon>
    </lineage>
</organism>
<evidence type="ECO:0000313" key="3">
    <source>
        <dbReference type="EMBL" id="CAL4791960.1"/>
    </source>
</evidence>
<evidence type="ECO:0000313" key="4">
    <source>
        <dbReference type="Proteomes" id="UP001152797"/>
    </source>
</evidence>
<keyword evidence="4" id="KW-1185">Reference proteome</keyword>
<dbReference type="EMBL" id="CAMXCT010003467">
    <property type="protein sequence ID" value="CAI4004648.1"/>
    <property type="molecule type" value="Genomic_DNA"/>
</dbReference>
<dbReference type="Proteomes" id="UP001152797">
    <property type="component" value="Unassembled WGS sequence"/>
</dbReference>
<dbReference type="OrthoDB" id="419696at2759"/>
<proteinExistence type="predicted"/>
<gene>
    <name evidence="2" type="ORF">C1SCF055_LOCUS30423</name>
</gene>
<sequence length="561" mass="63575">MEAQTSLDGRAKRVGVHDHVYVVRSDDTCKPAGFVGTADCEVLFAGRLSPQVPGEDRGLNGLKGARHLTQLPQSEVRILLDVRPRVLPSNGDTEMTWEEFEAKYPLPRQSLREKQKLMRYFLAKAQVPDSVLLESTAITLLDQPLPDRNLQSFGSQGKSQIQSLLEDIQKAADEGVPTVVADRLKVVSRIFQVLDAKQGRRRLTNPTSQPGDADHHDAQSSEAIPGGFGYRPDFMLCSVLLADKLTSPEQMADALSLRLCLAPELVEHIFKQGLQIPSRMTLQRHWAEFKETLTAVARAFGTFHRLDRFRDVCIMRNPNVPEEFRHALVGLFKTVCPQFVEHRWEYLFETLEWVAPRKSALEFLKLRDFTNAAAERENPSQNEQHHLSSKHLELLTSLCDDGVAARRFWAMCGLCKILSDWGHGVTGFLHGCPCHDWKERPKKRMKKDVEFLEKKEEADRQTNCPMSGRMAVPLAAGYPKSALQKLKSEASNFPNHVQTAVQKLFEKDPDSANILLDNFRVAVSKLEFRMTQAFGYWNELPWVLLMIMQPYVLNFSTAEEA</sequence>
<reference evidence="3 4" key="2">
    <citation type="submission" date="2024-05" db="EMBL/GenBank/DDBJ databases">
        <authorList>
            <person name="Chen Y."/>
            <person name="Shah S."/>
            <person name="Dougan E. K."/>
            <person name="Thang M."/>
            <person name="Chan C."/>
        </authorList>
    </citation>
    <scope>NUCLEOTIDE SEQUENCE [LARGE SCALE GENOMIC DNA]</scope>
</reference>
<dbReference type="AlphaFoldDB" id="A0A9P1D8N8"/>
<dbReference type="EMBL" id="CAMXCT020003467">
    <property type="protein sequence ID" value="CAL1158023.1"/>
    <property type="molecule type" value="Genomic_DNA"/>
</dbReference>
<protein>
    <submittedName>
        <fullName evidence="2">Uncharacterized protein</fullName>
    </submittedName>
</protein>
<comment type="caution">
    <text evidence="2">The sequence shown here is derived from an EMBL/GenBank/DDBJ whole genome shotgun (WGS) entry which is preliminary data.</text>
</comment>
<accession>A0A9P1D8N8</accession>
<feature type="region of interest" description="Disordered" evidence="1">
    <location>
        <begin position="200"/>
        <end position="222"/>
    </location>
</feature>
<evidence type="ECO:0000313" key="2">
    <source>
        <dbReference type="EMBL" id="CAI4004648.1"/>
    </source>
</evidence>
<evidence type="ECO:0000256" key="1">
    <source>
        <dbReference type="SAM" id="MobiDB-lite"/>
    </source>
</evidence>